<reference evidence="2 3" key="1">
    <citation type="submission" date="2019-10" db="EMBL/GenBank/DDBJ databases">
        <authorList>
            <person name="Wolf R A."/>
        </authorList>
    </citation>
    <scope>NUCLEOTIDE SEQUENCE [LARGE SCALE GENOMIC DNA]</scope>
    <source>
        <strain evidence="2">Collinsella_aerofaciens_MC2</strain>
    </source>
</reference>
<keyword evidence="1" id="KW-1133">Transmembrane helix</keyword>
<proteinExistence type="predicted"/>
<evidence type="ECO:0000256" key="1">
    <source>
        <dbReference type="SAM" id="Phobius"/>
    </source>
</evidence>
<name>A0A5K1IHK9_9ACTN</name>
<keyword evidence="1" id="KW-0472">Membrane</keyword>
<evidence type="ECO:0000313" key="2">
    <source>
        <dbReference type="EMBL" id="VWL96654.1"/>
    </source>
</evidence>
<keyword evidence="1" id="KW-0812">Transmembrane</keyword>
<dbReference type="Proteomes" id="UP000361836">
    <property type="component" value="Unassembled WGS sequence"/>
</dbReference>
<keyword evidence="3" id="KW-1185">Reference proteome</keyword>
<feature type="transmembrane region" description="Helical" evidence="1">
    <location>
        <begin position="50"/>
        <end position="69"/>
    </location>
</feature>
<protein>
    <submittedName>
        <fullName evidence="2">Uncharacterized protein</fullName>
    </submittedName>
</protein>
<dbReference type="EMBL" id="CABWIE010000019">
    <property type="protein sequence ID" value="VWL96654.1"/>
    <property type="molecule type" value="Genomic_DNA"/>
</dbReference>
<gene>
    <name evidence="2" type="ORF">KCJAJFAP_00446</name>
</gene>
<dbReference type="AlphaFoldDB" id="A0A5K1IHK9"/>
<sequence>MPSGRFLFGWGNRHSDLGYVGRGAVADDVVNEGYPADWCRPGAIRDSCRVGDLTMVVVPIVAVFIYMNINNNVYTQQ</sequence>
<organism evidence="2 3">
    <name type="scientific">Collinsella aerofaciens</name>
    <dbReference type="NCBI Taxonomy" id="74426"/>
    <lineage>
        <taxon>Bacteria</taxon>
        <taxon>Bacillati</taxon>
        <taxon>Actinomycetota</taxon>
        <taxon>Coriobacteriia</taxon>
        <taxon>Coriobacteriales</taxon>
        <taxon>Coriobacteriaceae</taxon>
        <taxon>Collinsella</taxon>
    </lineage>
</organism>
<accession>A0A5K1IHK9</accession>
<evidence type="ECO:0000313" key="3">
    <source>
        <dbReference type="Proteomes" id="UP000361836"/>
    </source>
</evidence>